<reference evidence="1 2" key="1">
    <citation type="submission" date="2018-08" db="EMBL/GenBank/DDBJ databases">
        <title>Bacillus jemisoniae sp. nov., Bacillus chryseoplanitiae sp. nov., Bacillus resnikiae sp. nov., and Bacillus frankliniae sp. nov., isolated from Viking spacecraft and associated surfaces.</title>
        <authorList>
            <person name="Seuylemezian A."/>
            <person name="Vaishampayan P."/>
        </authorList>
    </citation>
    <scope>NUCLEOTIDE SEQUENCE [LARGE SCALE GENOMIC DNA]</scope>
    <source>
        <strain evidence="1 2">MA001</strain>
    </source>
</reference>
<organism evidence="1 2">
    <name type="scientific">Peribacillus asahii</name>
    <dbReference type="NCBI Taxonomy" id="228899"/>
    <lineage>
        <taxon>Bacteria</taxon>
        <taxon>Bacillati</taxon>
        <taxon>Bacillota</taxon>
        <taxon>Bacilli</taxon>
        <taxon>Bacillales</taxon>
        <taxon>Bacillaceae</taxon>
        <taxon>Peribacillus</taxon>
    </lineage>
</organism>
<dbReference type="Proteomes" id="UP000266016">
    <property type="component" value="Unassembled WGS sequence"/>
</dbReference>
<keyword evidence="2" id="KW-1185">Reference proteome</keyword>
<proteinExistence type="predicted"/>
<dbReference type="InterPro" id="IPR005883">
    <property type="entry name" value="PilM"/>
</dbReference>
<dbReference type="EMBL" id="QWVS01000009">
    <property type="protein sequence ID" value="RID88169.1"/>
    <property type="molecule type" value="Genomic_DNA"/>
</dbReference>
<name>A0A398BD55_9BACI</name>
<gene>
    <name evidence="1" type="ORF">D1953_04765</name>
</gene>
<comment type="caution">
    <text evidence="1">The sequence shown here is derived from an EMBL/GenBank/DDBJ whole genome shotgun (WGS) entry which is preliminary data.</text>
</comment>
<dbReference type="Gene3D" id="3.30.420.40">
    <property type="match status" value="2"/>
</dbReference>
<protein>
    <recommendedName>
        <fullName evidence="3">Pilus assembly protein PilM</fullName>
    </recommendedName>
</protein>
<dbReference type="RefSeq" id="WP_119116021.1">
    <property type="nucleotide sequence ID" value="NZ_QWVS01000009.1"/>
</dbReference>
<sequence>MNFLRGNRQYSVHFTISDSYIRFVQSDRNRIFHTYGQKCLPSGVVVEGQIKERDTLGMIIDEMVDNWKLKGSKLSFCVPNEFVILRKTAVPLEIMEEELTGYLYMQLGESIHLPFEDPLIVPVLLKETEENKEVLLIASKESVLQEFSALFRESSLKPVVADLSMLAAYRTYFHLGLATNDEHVLMIQIGLKTMILSVFHQYKPVFVHHFRPSFSDDSFEIFKNRRGTEYYTCNADDETLAGQARDIMLEIQRFISYYRFNLTGGKSEISKLLVMGDHPCIETFYRNMKESFELEMDVQSMLQPIFQTKKGTNIPSVYTECIGLALK</sequence>
<dbReference type="Gene3D" id="3.30.1490.300">
    <property type="match status" value="1"/>
</dbReference>
<dbReference type="Pfam" id="PF11104">
    <property type="entry name" value="PilM_2"/>
    <property type="match status" value="1"/>
</dbReference>
<evidence type="ECO:0000313" key="2">
    <source>
        <dbReference type="Proteomes" id="UP000266016"/>
    </source>
</evidence>
<evidence type="ECO:0000313" key="1">
    <source>
        <dbReference type="EMBL" id="RID88169.1"/>
    </source>
</evidence>
<dbReference type="AlphaFoldDB" id="A0A398BD55"/>
<accession>A0A398BD55</accession>
<evidence type="ECO:0008006" key="3">
    <source>
        <dbReference type="Google" id="ProtNLM"/>
    </source>
</evidence>